<accession>A0A238JX16</accession>
<organism evidence="1 2">
    <name type="scientific">Actibacterium lipolyticum</name>
    <dbReference type="NCBI Taxonomy" id="1524263"/>
    <lineage>
        <taxon>Bacteria</taxon>
        <taxon>Pseudomonadati</taxon>
        <taxon>Pseudomonadota</taxon>
        <taxon>Alphaproteobacteria</taxon>
        <taxon>Rhodobacterales</taxon>
        <taxon>Roseobacteraceae</taxon>
        <taxon>Actibacterium</taxon>
    </lineage>
</organism>
<keyword evidence="2" id="KW-1185">Reference proteome</keyword>
<dbReference type="RefSeq" id="WP_141137859.1">
    <property type="nucleotide sequence ID" value="NZ_FXYE01000001.1"/>
</dbReference>
<name>A0A238JX16_9RHOB</name>
<proteinExistence type="predicted"/>
<dbReference type="Proteomes" id="UP000202922">
    <property type="component" value="Unassembled WGS sequence"/>
</dbReference>
<reference evidence="2" key="1">
    <citation type="submission" date="2017-05" db="EMBL/GenBank/DDBJ databases">
        <authorList>
            <person name="Rodrigo-Torres L."/>
            <person name="Arahal R. D."/>
            <person name="Lucena T."/>
        </authorList>
    </citation>
    <scope>NUCLEOTIDE SEQUENCE [LARGE SCALE GENOMIC DNA]</scope>
    <source>
        <strain evidence="2">CECT 8621</strain>
    </source>
</reference>
<dbReference type="AlphaFoldDB" id="A0A238JX16"/>
<dbReference type="EMBL" id="FXYE01000001">
    <property type="protein sequence ID" value="SMX35198.1"/>
    <property type="molecule type" value="Genomic_DNA"/>
</dbReference>
<protein>
    <submittedName>
        <fullName evidence="1">Uncharacterized protein</fullName>
    </submittedName>
</protein>
<evidence type="ECO:0000313" key="1">
    <source>
        <dbReference type="EMBL" id="SMX35198.1"/>
    </source>
</evidence>
<evidence type="ECO:0000313" key="2">
    <source>
        <dbReference type="Proteomes" id="UP000202922"/>
    </source>
</evidence>
<sequence>MKGLRVIFLFALPKSAVRIHGELSLCPLSEKQIILQRVDAAKKHARKRRYVNCKRALRHLVWKRAFAWNRH</sequence>
<gene>
    <name evidence="1" type="ORF">COL8621_01698</name>
</gene>